<dbReference type="GO" id="GO:0022857">
    <property type="term" value="F:transmembrane transporter activity"/>
    <property type="evidence" value="ECO:0007669"/>
    <property type="project" value="InterPro"/>
</dbReference>
<evidence type="ECO:0000256" key="6">
    <source>
        <dbReference type="SAM" id="Phobius"/>
    </source>
</evidence>
<evidence type="ECO:0000313" key="8">
    <source>
        <dbReference type="EMBL" id="AUR51049.1"/>
    </source>
</evidence>
<evidence type="ECO:0000256" key="4">
    <source>
        <dbReference type="ARBA" id="ARBA00022989"/>
    </source>
</evidence>
<feature type="transmembrane region" description="Helical" evidence="6">
    <location>
        <begin position="344"/>
        <end position="365"/>
    </location>
</feature>
<feature type="transmembrane region" description="Helical" evidence="6">
    <location>
        <begin position="78"/>
        <end position="99"/>
    </location>
</feature>
<evidence type="ECO:0000256" key="3">
    <source>
        <dbReference type="ARBA" id="ARBA00022692"/>
    </source>
</evidence>
<evidence type="ECO:0000313" key="9">
    <source>
        <dbReference type="Proteomes" id="UP000236655"/>
    </source>
</evidence>
<dbReference type="InterPro" id="IPR011701">
    <property type="entry name" value="MFS"/>
</dbReference>
<feature type="transmembrane region" description="Helical" evidence="6">
    <location>
        <begin position="105"/>
        <end position="122"/>
    </location>
</feature>
<dbReference type="EMBL" id="CP024847">
    <property type="protein sequence ID" value="AUR51049.1"/>
    <property type="molecule type" value="Genomic_DNA"/>
</dbReference>
<keyword evidence="9" id="KW-1185">Reference proteome</keyword>
<dbReference type="InterPro" id="IPR020846">
    <property type="entry name" value="MFS_dom"/>
</dbReference>
<evidence type="ECO:0000256" key="1">
    <source>
        <dbReference type="ARBA" id="ARBA00004651"/>
    </source>
</evidence>
<dbReference type="PANTHER" id="PTHR43124">
    <property type="entry name" value="PURINE EFFLUX PUMP PBUE"/>
    <property type="match status" value="1"/>
</dbReference>
<feature type="transmembrane region" description="Helical" evidence="6">
    <location>
        <begin position="283"/>
        <end position="303"/>
    </location>
</feature>
<dbReference type="PROSITE" id="PS51257">
    <property type="entry name" value="PROKAR_LIPOPROTEIN"/>
    <property type="match status" value="1"/>
</dbReference>
<sequence>MDLQKYKKNLIWLLIALLFITQACTDIYLPALPDMAREFGVNPDKMNLSITVYVYTQAFLFLIMGVISNLFGRKKTIIYSLIVSIVASFLIAISSNLYLIVLLRALQAIGSGAVYVVSRLIIKEVYDREEQIHITGLFVLGLVISPAIAPVLGSLIIGIFNWRSCFIAIGLSLVILVLISLRLIRESNLHMEENRKNFHISKIINSYICVLKSQVFIKFAIVIGGAFASFYAFISMSSYMYINEYHVNHTYYSFIFTAIAMGYLLGNKIMLYLNKRGVSPRKIVQAGIVIALIASLIMIVSLISDTKLMVLAIISMGGLITRISTAFINPPIQVEVTHYFKEESAMAIGLLSFLQYIFAGFGSWFVGKLPLNPSHSIVVSSIFFASMSLLAFISIAHKDFK</sequence>
<comment type="subcellular location">
    <subcellularLocation>
        <location evidence="1">Cell membrane</location>
        <topology evidence="1">Multi-pass membrane protein</topology>
    </subcellularLocation>
</comment>
<dbReference type="PANTHER" id="PTHR43124:SF3">
    <property type="entry name" value="CHLORAMPHENICOL EFFLUX PUMP RV0191"/>
    <property type="match status" value="1"/>
</dbReference>
<dbReference type="GO" id="GO:0005886">
    <property type="term" value="C:plasma membrane"/>
    <property type="evidence" value="ECO:0007669"/>
    <property type="project" value="UniProtKB-SubCell"/>
</dbReference>
<reference evidence="9" key="1">
    <citation type="submission" date="2017-11" db="EMBL/GenBank/DDBJ databases">
        <authorList>
            <person name="Chan K.G."/>
            <person name="Lee L.S."/>
        </authorList>
    </citation>
    <scope>NUCLEOTIDE SEQUENCE [LARGE SCALE GENOMIC DNA]</scope>
    <source>
        <strain evidence="9">DSM 100970</strain>
    </source>
</reference>
<keyword evidence="3 6" id="KW-0812">Transmembrane</keyword>
<protein>
    <recommendedName>
        <fullName evidence="7">Major facilitator superfamily (MFS) profile domain-containing protein</fullName>
    </recommendedName>
</protein>
<evidence type="ECO:0000259" key="7">
    <source>
        <dbReference type="PROSITE" id="PS50850"/>
    </source>
</evidence>
<keyword evidence="5 6" id="KW-0472">Membrane</keyword>
<name>A0A2I7N3M5_9NEIS</name>
<dbReference type="PROSITE" id="PS50850">
    <property type="entry name" value="MFS"/>
    <property type="match status" value="1"/>
</dbReference>
<dbReference type="OrthoDB" id="9793415at2"/>
<feature type="transmembrane region" description="Helical" evidence="6">
    <location>
        <begin position="134"/>
        <end position="160"/>
    </location>
</feature>
<feature type="transmembrane region" description="Helical" evidence="6">
    <location>
        <begin position="166"/>
        <end position="184"/>
    </location>
</feature>
<feature type="transmembrane region" description="Helical" evidence="6">
    <location>
        <begin position="204"/>
        <end position="231"/>
    </location>
</feature>
<keyword evidence="4 6" id="KW-1133">Transmembrane helix</keyword>
<accession>A0A2I7N3M5</accession>
<dbReference type="Proteomes" id="UP000236655">
    <property type="component" value="Chromosome"/>
</dbReference>
<dbReference type="SUPFAM" id="SSF103473">
    <property type="entry name" value="MFS general substrate transporter"/>
    <property type="match status" value="1"/>
</dbReference>
<feature type="domain" description="Major facilitator superfamily (MFS) profile" evidence="7">
    <location>
        <begin position="10"/>
        <end position="399"/>
    </location>
</feature>
<gene>
    <name evidence="8" type="ORF">CUN60_01585</name>
</gene>
<organism evidence="8 9">
    <name type="scientific">Aquella oligotrophica</name>
    <dbReference type="NCBI Taxonomy" id="2067065"/>
    <lineage>
        <taxon>Bacteria</taxon>
        <taxon>Pseudomonadati</taxon>
        <taxon>Pseudomonadota</taxon>
        <taxon>Betaproteobacteria</taxon>
        <taxon>Neisseriales</taxon>
        <taxon>Neisseriaceae</taxon>
        <taxon>Aquella</taxon>
    </lineage>
</organism>
<feature type="transmembrane region" description="Helical" evidence="6">
    <location>
        <begin position="251"/>
        <end position="271"/>
    </location>
</feature>
<feature type="transmembrane region" description="Helical" evidence="6">
    <location>
        <begin position="309"/>
        <end position="332"/>
    </location>
</feature>
<dbReference type="RefSeq" id="WP_102950349.1">
    <property type="nucleotide sequence ID" value="NZ_CP024847.1"/>
</dbReference>
<dbReference type="KEGG" id="nba:CUN60_01585"/>
<dbReference type="Gene3D" id="1.20.1720.10">
    <property type="entry name" value="Multidrug resistance protein D"/>
    <property type="match status" value="1"/>
</dbReference>
<feature type="transmembrane region" description="Helical" evidence="6">
    <location>
        <begin position="377"/>
        <end position="396"/>
    </location>
</feature>
<evidence type="ECO:0000256" key="5">
    <source>
        <dbReference type="ARBA" id="ARBA00023136"/>
    </source>
</evidence>
<dbReference type="Pfam" id="PF07690">
    <property type="entry name" value="MFS_1"/>
    <property type="match status" value="1"/>
</dbReference>
<keyword evidence="2" id="KW-1003">Cell membrane</keyword>
<feature type="transmembrane region" description="Helical" evidence="6">
    <location>
        <begin position="49"/>
        <end position="71"/>
    </location>
</feature>
<proteinExistence type="predicted"/>
<dbReference type="AlphaFoldDB" id="A0A2I7N3M5"/>
<evidence type="ECO:0000256" key="2">
    <source>
        <dbReference type="ARBA" id="ARBA00022475"/>
    </source>
</evidence>
<dbReference type="InterPro" id="IPR050189">
    <property type="entry name" value="MFS_Efflux_Transporters"/>
</dbReference>
<dbReference type="InterPro" id="IPR036259">
    <property type="entry name" value="MFS_trans_sf"/>
</dbReference>